<dbReference type="GO" id="GO:0003677">
    <property type="term" value="F:DNA binding"/>
    <property type="evidence" value="ECO:0007669"/>
    <property type="project" value="InterPro"/>
</dbReference>
<feature type="compositionally biased region" description="Basic and acidic residues" evidence="4">
    <location>
        <begin position="29"/>
        <end position="47"/>
    </location>
</feature>
<dbReference type="Pfam" id="PF01580">
    <property type="entry name" value="FtsK_SpoIIIE"/>
    <property type="match status" value="2"/>
</dbReference>
<reference evidence="6" key="1">
    <citation type="submission" date="2021-04" db="EMBL/GenBank/DDBJ databases">
        <title>Genome based classification of Actinospica acidithermotolerans sp. nov., an actinobacterium isolated from an Indonesian hot spring.</title>
        <authorList>
            <person name="Kusuma A.B."/>
            <person name="Putra K.E."/>
            <person name="Nafisah S."/>
            <person name="Loh J."/>
            <person name="Nouioui I."/>
            <person name="Goodfellow M."/>
        </authorList>
    </citation>
    <scope>NUCLEOTIDE SEQUENCE</scope>
    <source>
        <strain evidence="6">CSCA 57</strain>
    </source>
</reference>
<protein>
    <recommendedName>
        <fullName evidence="5">FtsK domain-containing protein</fullName>
    </recommendedName>
</protein>
<evidence type="ECO:0000256" key="3">
    <source>
        <dbReference type="PROSITE-ProRule" id="PRU00289"/>
    </source>
</evidence>
<feature type="domain" description="FtsK" evidence="5">
    <location>
        <begin position="137"/>
        <end position="328"/>
    </location>
</feature>
<feature type="region of interest" description="Disordered" evidence="4">
    <location>
        <begin position="28"/>
        <end position="52"/>
    </location>
</feature>
<keyword evidence="2 3" id="KW-0067">ATP-binding</keyword>
<dbReference type="EMBL" id="JAGSOG010000095">
    <property type="protein sequence ID" value="MBR7835445.1"/>
    <property type="molecule type" value="Genomic_DNA"/>
</dbReference>
<dbReference type="Gene3D" id="3.40.50.300">
    <property type="entry name" value="P-loop containing nucleotide triphosphate hydrolases"/>
    <property type="match status" value="2"/>
</dbReference>
<dbReference type="InterPro" id="IPR002543">
    <property type="entry name" value="FtsK_dom"/>
</dbReference>
<accession>A0A941EN28</accession>
<evidence type="ECO:0000256" key="2">
    <source>
        <dbReference type="ARBA" id="ARBA00022840"/>
    </source>
</evidence>
<proteinExistence type="predicted"/>
<evidence type="ECO:0000313" key="6">
    <source>
        <dbReference type="EMBL" id="MBR7835445.1"/>
    </source>
</evidence>
<dbReference type="RefSeq" id="WP_212529938.1">
    <property type="nucleotide sequence ID" value="NZ_JAGSOG010000095.1"/>
</dbReference>
<dbReference type="PANTHER" id="PTHR22683:SF1">
    <property type="entry name" value="TYPE VII SECRETION SYSTEM PROTEIN ESSC"/>
    <property type="match status" value="1"/>
</dbReference>
<name>A0A941EN28_9ACTN</name>
<evidence type="ECO:0000313" key="7">
    <source>
        <dbReference type="Proteomes" id="UP000675781"/>
    </source>
</evidence>
<dbReference type="InterPro" id="IPR050206">
    <property type="entry name" value="FtsK/SpoIIIE/SftA"/>
</dbReference>
<sequence>MVDDAAGRAHPKLPELLRRGARVLAVAPHSDRRPEGTRATLHLDRDGQAGAPRGRLVLSSREGNRTLSLAGDQVADAWSDRLGRALAGLRDPGPWPEDTSLPDEVSLSELLARTGTGAPGSAPADRRLRAVIGQAADGPVFVDFDQDPHLVLAGTIGFGKSVLLHGLVGSLAASQPPDRVAFVLIDFKNSSSFDCYRALPNADVFTSGDANRLVSRVLTALVTAVEERNSALGDGGLIRHHQLHDSGELPPNAQWPLPHLFVVVDEYATLAKTVPGAAARLAQIARLGRSAGVHLVIGSQRPGDIDPGIRSQCVGQMIALALNADDSTRLLGHGRAVALQDQPRGRALLQHGERSAPVLFQAGHLLTDHRPLESDEVRVRAAWPPPAPALNRGAINLADSPDVRWITSTVRARDEALRRSMREVRWRPWLAELPLSLPWDEFTPEPAPPGDGPVLLSYGRADLPEVLDQRPAVWRLGAEHSGNLAVHGTDRSGRSTVLHALLASARAYDEDRLRVYAADFGDRGRLARAASLLPHAGLVVDGTESDPETAALALLDELAEHLAARERAGTLLASRPVLVLLVDGWPSWLDCLKNASAQGRRSARSGAEVGDALARLLQRGPSVGIHVAVTGSIADLRLPPGGAWRPAANAEENLYLRPAQVQDYAAVLPLSAPNLPSGIAGRAVRHATQDGSTPYAVQIASPLLTPPTAG</sequence>
<feature type="binding site" evidence="3">
    <location>
        <begin position="488"/>
        <end position="495"/>
    </location>
    <ligand>
        <name>ATP</name>
        <dbReference type="ChEBI" id="CHEBI:30616"/>
    </ligand>
</feature>
<dbReference type="InterPro" id="IPR027417">
    <property type="entry name" value="P-loop_NTPase"/>
</dbReference>
<dbReference type="Proteomes" id="UP000675781">
    <property type="component" value="Unassembled WGS sequence"/>
</dbReference>
<feature type="binding site" evidence="3">
    <location>
        <begin position="154"/>
        <end position="161"/>
    </location>
    <ligand>
        <name>ATP</name>
        <dbReference type="ChEBI" id="CHEBI:30616"/>
    </ligand>
</feature>
<comment type="caution">
    <text evidence="6">The sequence shown here is derived from an EMBL/GenBank/DDBJ whole genome shotgun (WGS) entry which is preliminary data.</text>
</comment>
<dbReference type="AlphaFoldDB" id="A0A941EN28"/>
<dbReference type="PANTHER" id="PTHR22683">
    <property type="entry name" value="SPORULATION PROTEIN RELATED"/>
    <property type="match status" value="1"/>
</dbReference>
<gene>
    <name evidence="6" type="ORF">KDL01_19375</name>
</gene>
<dbReference type="GO" id="GO:0005524">
    <property type="term" value="F:ATP binding"/>
    <property type="evidence" value="ECO:0007669"/>
    <property type="project" value="UniProtKB-UniRule"/>
</dbReference>
<keyword evidence="1 3" id="KW-0547">Nucleotide-binding</keyword>
<evidence type="ECO:0000256" key="4">
    <source>
        <dbReference type="SAM" id="MobiDB-lite"/>
    </source>
</evidence>
<keyword evidence="7" id="KW-1185">Reference proteome</keyword>
<evidence type="ECO:0000259" key="5">
    <source>
        <dbReference type="PROSITE" id="PS50901"/>
    </source>
</evidence>
<evidence type="ECO:0000256" key="1">
    <source>
        <dbReference type="ARBA" id="ARBA00022741"/>
    </source>
</evidence>
<feature type="domain" description="FtsK" evidence="5">
    <location>
        <begin position="469"/>
        <end position="665"/>
    </location>
</feature>
<dbReference type="SUPFAM" id="SSF52540">
    <property type="entry name" value="P-loop containing nucleoside triphosphate hydrolases"/>
    <property type="match status" value="2"/>
</dbReference>
<dbReference type="PROSITE" id="PS50901">
    <property type="entry name" value="FTSK"/>
    <property type="match status" value="2"/>
</dbReference>
<organism evidence="6 7">
    <name type="scientific">Actinospica durhamensis</name>
    <dbReference type="NCBI Taxonomy" id="1508375"/>
    <lineage>
        <taxon>Bacteria</taxon>
        <taxon>Bacillati</taxon>
        <taxon>Actinomycetota</taxon>
        <taxon>Actinomycetes</taxon>
        <taxon>Catenulisporales</taxon>
        <taxon>Actinospicaceae</taxon>
        <taxon>Actinospica</taxon>
    </lineage>
</organism>